<evidence type="ECO:0000256" key="4">
    <source>
        <dbReference type="ARBA" id="ARBA00018672"/>
    </source>
</evidence>
<dbReference type="PANTHER" id="PTHR45339:SF1">
    <property type="entry name" value="HYBRID SIGNAL TRANSDUCTION HISTIDINE KINASE J"/>
    <property type="match status" value="1"/>
</dbReference>
<evidence type="ECO:0000256" key="2">
    <source>
        <dbReference type="ARBA" id="ARBA00004651"/>
    </source>
</evidence>
<dbReference type="GO" id="GO:0005524">
    <property type="term" value="F:ATP binding"/>
    <property type="evidence" value="ECO:0007669"/>
    <property type="project" value="UniProtKB-KW"/>
</dbReference>
<accession>A0A1M6ELP6</accession>
<keyword evidence="5" id="KW-1003">Cell membrane</keyword>
<dbReference type="PROSITE" id="PS50110">
    <property type="entry name" value="RESPONSE_REGULATORY"/>
    <property type="match status" value="1"/>
</dbReference>
<comment type="function">
    <text evidence="14">May play the central regulatory role in sporulation. It may be an element of the effector pathway responsible for the activation of sporulation genes in response to nutritional stress. Spo0A may act in concert with spo0H (a sigma factor) to control the expression of some genes that are critical to the sporulation process.</text>
</comment>
<dbReference type="EC" id="2.7.13.3" evidence="3"/>
<dbReference type="InterPro" id="IPR003594">
    <property type="entry name" value="HATPase_dom"/>
</dbReference>
<dbReference type="SUPFAM" id="SSF52172">
    <property type="entry name" value="CheY-like"/>
    <property type="match status" value="1"/>
</dbReference>
<dbReference type="Pfam" id="PF01627">
    <property type="entry name" value="Hpt"/>
    <property type="match status" value="1"/>
</dbReference>
<evidence type="ECO:0000256" key="5">
    <source>
        <dbReference type="ARBA" id="ARBA00022475"/>
    </source>
</evidence>
<dbReference type="SMART" id="SM00387">
    <property type="entry name" value="HATPase_c"/>
    <property type="match status" value="1"/>
</dbReference>
<name>A0A1M6ELP6_BUTFI</name>
<comment type="subcellular location">
    <subcellularLocation>
        <location evidence="2">Cell membrane</location>
        <topology evidence="2">Multi-pass membrane protein</topology>
    </subcellularLocation>
</comment>
<evidence type="ECO:0000313" key="21">
    <source>
        <dbReference type="EMBL" id="SHI86346.1"/>
    </source>
</evidence>
<dbReference type="Pfam" id="PF00512">
    <property type="entry name" value="HisKA"/>
    <property type="match status" value="1"/>
</dbReference>
<evidence type="ECO:0000256" key="7">
    <source>
        <dbReference type="ARBA" id="ARBA00022692"/>
    </source>
</evidence>
<dbReference type="InterPro" id="IPR004358">
    <property type="entry name" value="Sig_transdc_His_kin-like_C"/>
</dbReference>
<evidence type="ECO:0000256" key="8">
    <source>
        <dbReference type="ARBA" id="ARBA00022741"/>
    </source>
</evidence>
<evidence type="ECO:0000256" key="1">
    <source>
        <dbReference type="ARBA" id="ARBA00000085"/>
    </source>
</evidence>
<dbReference type="CDD" id="cd17546">
    <property type="entry name" value="REC_hyHK_CKI1_RcsC-like"/>
    <property type="match status" value="1"/>
</dbReference>
<sequence>MIREAKTKFELILCYLLLLFVVIKLFSGNFLRASEYVKKELYYSVLSEGWEEILGNGERIPVEVPGKASQTGRKQYTIERTLPFTINEHSWLSVRSTRQNMYVYINGELRKSYYRTFEEYGRPSVPSFYLFVQLSNEDRGKPVRIVGASDNEIYSYTINEVVVGNQMGIWYYYAIKDYSGFVLPIIVMIIAIAGLGVLVIVSIYNKNGRRYVFLGVGVLLFSSWEVLISHLRQLVFFNISVASEAGYMLFSMIPIPFLYSLDCIQNKRYHRSNLLFAIIVGAGSFFTTWFNDEGVITFPSSMPYLVGISVTSTIYMIITIFIDIFKGRLTENRITCFGYIAFAFSSMIAGIFYVINPDQPATPIVNFGMILIMVCAVVDMIMSYVLDRRDRIVAEEVSSAKSQFIASMSHEIRTPVNSILGMDELILRESKEDTITTYARKIRDYGKALLRLINEILDYSRLESGKVNVIEETYDAEIAITSLYKIFEPMAEKKDLTMELKQHGIEGRLLIGDNEKICKMIGEILNNAITYTEKGKVTLGAYIENLGRTDDTGHELVMFSIVVTDTGVGISPSDIGKLFDPFENTGEKDGQGGMTLVVINRLLELVGSKLNVRSRVGKGSEFSFDLIQKLANEKEIASWKTKPVEPDLSILNEKGRYYSDNLKVLCVDDSTMNLSVIEGLLKRTGADITTSISGEEAIEISKKEDFDIIFMDHRMPVMSGEKAMRMIRKHYDKAKKKVIIIALTANEYEGAKKEYQSMGFDNYLSKPVKTFDLERMLWTYFEDRAAEIPEEDAGEDESQYGSLFRQIKQIEGINTDNGIKNCGSKELFINAVKTFADTAEDNISTLQRIIDDRDLHNGVIKVHALKSNARVIGMQELSDHAAYLEQCGDEGKEEEFFDKVPGLLEEYKDAFGKVREFFEEDEDSASIDEDLPLITSEELSDAYSAIEECAKSLDYDSIEGILGELSGYKLPDADKKRIKLIKKGLAAADSSKIIEAISDNIEV</sequence>
<dbReference type="Gene3D" id="1.10.287.130">
    <property type="match status" value="1"/>
</dbReference>
<evidence type="ECO:0000256" key="13">
    <source>
        <dbReference type="ARBA" id="ARBA00023136"/>
    </source>
</evidence>
<feature type="domain" description="Response regulatory" evidence="19">
    <location>
        <begin position="663"/>
        <end position="781"/>
    </location>
</feature>
<evidence type="ECO:0000256" key="3">
    <source>
        <dbReference type="ARBA" id="ARBA00012438"/>
    </source>
</evidence>
<keyword evidence="22" id="KW-1185">Reference proteome</keyword>
<dbReference type="Gene3D" id="3.40.50.2300">
    <property type="match status" value="1"/>
</dbReference>
<dbReference type="PRINTS" id="PR00344">
    <property type="entry name" value="BCTRLSENSOR"/>
</dbReference>
<feature type="transmembrane region" description="Helical" evidence="17">
    <location>
        <begin position="367"/>
        <end position="386"/>
    </location>
</feature>
<keyword evidence="11 17" id="KW-1133">Transmembrane helix</keyword>
<dbReference type="PROSITE" id="PS50894">
    <property type="entry name" value="HPT"/>
    <property type="match status" value="1"/>
</dbReference>
<organism evidence="21 22">
    <name type="scientific">Butyrivibrio fibrisolvens DSM 3071</name>
    <dbReference type="NCBI Taxonomy" id="1121131"/>
    <lineage>
        <taxon>Bacteria</taxon>
        <taxon>Bacillati</taxon>
        <taxon>Bacillota</taxon>
        <taxon>Clostridia</taxon>
        <taxon>Lachnospirales</taxon>
        <taxon>Lachnospiraceae</taxon>
        <taxon>Butyrivibrio</taxon>
    </lineage>
</organism>
<keyword evidence="10" id="KW-0067">ATP-binding</keyword>
<keyword evidence="8" id="KW-0547">Nucleotide-binding</keyword>
<feature type="transmembrane region" description="Helical" evidence="17">
    <location>
        <begin position="181"/>
        <end position="204"/>
    </location>
</feature>
<keyword evidence="9 21" id="KW-0808">Transferase</keyword>
<evidence type="ECO:0000256" key="15">
    <source>
        <dbReference type="PROSITE-ProRule" id="PRU00110"/>
    </source>
</evidence>
<dbReference type="Gene3D" id="1.20.120.160">
    <property type="entry name" value="HPT domain"/>
    <property type="match status" value="1"/>
</dbReference>
<keyword evidence="6 16" id="KW-0597">Phosphoprotein</keyword>
<feature type="transmembrane region" description="Helical" evidence="17">
    <location>
        <begin position="211"/>
        <end position="229"/>
    </location>
</feature>
<dbReference type="RefSeq" id="WP_081373972.1">
    <property type="nucleotide sequence ID" value="NZ_FQXK01000044.1"/>
</dbReference>
<dbReference type="OrthoDB" id="9813048at2"/>
<keyword evidence="13 17" id="KW-0472">Membrane</keyword>
<evidence type="ECO:0000256" key="6">
    <source>
        <dbReference type="ARBA" id="ARBA00022553"/>
    </source>
</evidence>
<evidence type="ECO:0000256" key="10">
    <source>
        <dbReference type="ARBA" id="ARBA00022840"/>
    </source>
</evidence>
<dbReference type="InterPro" id="IPR036641">
    <property type="entry name" value="HPT_dom_sf"/>
</dbReference>
<dbReference type="PROSITE" id="PS50109">
    <property type="entry name" value="HIS_KIN"/>
    <property type="match status" value="1"/>
</dbReference>
<comment type="catalytic activity">
    <reaction evidence="1">
        <text>ATP + protein L-histidine = ADP + protein N-phospho-L-histidine.</text>
        <dbReference type="EC" id="2.7.13.3"/>
    </reaction>
</comment>
<dbReference type="Proteomes" id="UP000184278">
    <property type="component" value="Unassembled WGS sequence"/>
</dbReference>
<evidence type="ECO:0000256" key="16">
    <source>
        <dbReference type="PROSITE-ProRule" id="PRU00169"/>
    </source>
</evidence>
<evidence type="ECO:0000256" key="11">
    <source>
        <dbReference type="ARBA" id="ARBA00022989"/>
    </source>
</evidence>
<feature type="transmembrane region" description="Helical" evidence="17">
    <location>
        <begin position="334"/>
        <end position="355"/>
    </location>
</feature>
<dbReference type="GeneID" id="89510318"/>
<dbReference type="SMART" id="SM00388">
    <property type="entry name" value="HisKA"/>
    <property type="match status" value="1"/>
</dbReference>
<feature type="domain" description="HPt" evidence="20">
    <location>
        <begin position="824"/>
        <end position="921"/>
    </location>
</feature>
<dbReference type="SUPFAM" id="SSF47226">
    <property type="entry name" value="Histidine-containing phosphotransfer domain, HPT domain"/>
    <property type="match status" value="1"/>
</dbReference>
<dbReference type="InterPro" id="IPR005467">
    <property type="entry name" value="His_kinase_dom"/>
</dbReference>
<dbReference type="InterPro" id="IPR003661">
    <property type="entry name" value="HisK_dim/P_dom"/>
</dbReference>
<feature type="transmembrane region" description="Helical" evidence="17">
    <location>
        <begin position="235"/>
        <end position="261"/>
    </location>
</feature>
<dbReference type="GO" id="GO:0000155">
    <property type="term" value="F:phosphorelay sensor kinase activity"/>
    <property type="evidence" value="ECO:0007669"/>
    <property type="project" value="InterPro"/>
</dbReference>
<dbReference type="Pfam" id="PF00072">
    <property type="entry name" value="Response_reg"/>
    <property type="match status" value="1"/>
</dbReference>
<dbReference type="PANTHER" id="PTHR45339">
    <property type="entry name" value="HYBRID SIGNAL TRANSDUCTION HISTIDINE KINASE J"/>
    <property type="match status" value="1"/>
</dbReference>
<dbReference type="Gene3D" id="3.30.565.10">
    <property type="entry name" value="Histidine kinase-like ATPase, C-terminal domain"/>
    <property type="match status" value="1"/>
</dbReference>
<dbReference type="SUPFAM" id="SSF47384">
    <property type="entry name" value="Homodimeric domain of signal transducing histidine kinase"/>
    <property type="match status" value="1"/>
</dbReference>
<dbReference type="InterPro" id="IPR001789">
    <property type="entry name" value="Sig_transdc_resp-reg_receiver"/>
</dbReference>
<dbReference type="InterPro" id="IPR036890">
    <property type="entry name" value="HATPase_C_sf"/>
</dbReference>
<keyword evidence="7 17" id="KW-0812">Transmembrane</keyword>
<keyword evidence="12" id="KW-0902">Two-component regulatory system</keyword>
<evidence type="ECO:0000259" key="19">
    <source>
        <dbReference type="PROSITE" id="PS50110"/>
    </source>
</evidence>
<feature type="modified residue" description="Phosphohistidine" evidence="15">
    <location>
        <position position="863"/>
    </location>
</feature>
<feature type="modified residue" description="4-aspartylphosphate" evidence="16">
    <location>
        <position position="712"/>
    </location>
</feature>
<protein>
    <recommendedName>
        <fullName evidence="4">Stage 0 sporulation protein A homolog</fullName>
        <ecNumber evidence="3">2.7.13.3</ecNumber>
    </recommendedName>
</protein>
<feature type="domain" description="Histidine kinase" evidence="18">
    <location>
        <begin position="407"/>
        <end position="630"/>
    </location>
</feature>
<dbReference type="STRING" id="1121131.SAMN02745229_03746"/>
<evidence type="ECO:0000256" key="17">
    <source>
        <dbReference type="SAM" id="Phobius"/>
    </source>
</evidence>
<dbReference type="SUPFAM" id="SSF55874">
    <property type="entry name" value="ATPase domain of HSP90 chaperone/DNA topoisomerase II/histidine kinase"/>
    <property type="match status" value="1"/>
</dbReference>
<dbReference type="AlphaFoldDB" id="A0A1M6ELP6"/>
<evidence type="ECO:0000256" key="14">
    <source>
        <dbReference type="ARBA" id="ARBA00024867"/>
    </source>
</evidence>
<evidence type="ECO:0000313" key="22">
    <source>
        <dbReference type="Proteomes" id="UP000184278"/>
    </source>
</evidence>
<dbReference type="InterPro" id="IPR036097">
    <property type="entry name" value="HisK_dim/P_sf"/>
</dbReference>
<reference evidence="22" key="1">
    <citation type="submission" date="2016-11" db="EMBL/GenBank/DDBJ databases">
        <authorList>
            <person name="Varghese N."/>
            <person name="Submissions S."/>
        </authorList>
    </citation>
    <scope>NUCLEOTIDE SEQUENCE [LARGE SCALE GENOMIC DNA]</scope>
    <source>
        <strain evidence="22">DSM 3071</strain>
    </source>
</reference>
<dbReference type="Pfam" id="PF02518">
    <property type="entry name" value="HATPase_c"/>
    <property type="match status" value="1"/>
</dbReference>
<evidence type="ECO:0000259" key="20">
    <source>
        <dbReference type="PROSITE" id="PS50894"/>
    </source>
</evidence>
<dbReference type="EMBL" id="FQXK01000044">
    <property type="protein sequence ID" value="SHI86346.1"/>
    <property type="molecule type" value="Genomic_DNA"/>
</dbReference>
<dbReference type="InterPro" id="IPR011006">
    <property type="entry name" value="CheY-like_superfamily"/>
</dbReference>
<gene>
    <name evidence="21" type="ORF">SAMN02745229_03746</name>
</gene>
<dbReference type="CDD" id="cd00082">
    <property type="entry name" value="HisKA"/>
    <property type="match status" value="1"/>
</dbReference>
<feature type="transmembrane region" description="Helical" evidence="17">
    <location>
        <begin position="12"/>
        <end position="31"/>
    </location>
</feature>
<proteinExistence type="predicted"/>
<evidence type="ECO:0000256" key="12">
    <source>
        <dbReference type="ARBA" id="ARBA00023012"/>
    </source>
</evidence>
<keyword evidence="9 21" id="KW-0418">Kinase</keyword>
<feature type="transmembrane region" description="Helical" evidence="17">
    <location>
        <begin position="273"/>
        <end position="290"/>
    </location>
</feature>
<evidence type="ECO:0000259" key="18">
    <source>
        <dbReference type="PROSITE" id="PS50109"/>
    </source>
</evidence>
<dbReference type="SMART" id="SM00448">
    <property type="entry name" value="REC"/>
    <property type="match status" value="1"/>
</dbReference>
<dbReference type="GO" id="GO:0005886">
    <property type="term" value="C:plasma membrane"/>
    <property type="evidence" value="ECO:0007669"/>
    <property type="project" value="UniProtKB-SubCell"/>
</dbReference>
<dbReference type="InterPro" id="IPR008207">
    <property type="entry name" value="Sig_transdc_His_kin_Hpt_dom"/>
</dbReference>
<evidence type="ECO:0000256" key="9">
    <source>
        <dbReference type="ARBA" id="ARBA00022777"/>
    </source>
</evidence>
<feature type="transmembrane region" description="Helical" evidence="17">
    <location>
        <begin position="302"/>
        <end position="322"/>
    </location>
</feature>